<dbReference type="Proteomes" id="UP000051276">
    <property type="component" value="Unassembled WGS sequence"/>
</dbReference>
<dbReference type="InterPro" id="IPR005180">
    <property type="entry name" value="DUF302"/>
</dbReference>
<dbReference type="AlphaFoldDB" id="A0A0T5Z963"/>
<evidence type="ECO:0000313" key="4">
    <source>
        <dbReference type="Proteomes" id="UP000051276"/>
    </source>
</evidence>
<dbReference type="SUPFAM" id="SSF103247">
    <property type="entry name" value="TT1751-like"/>
    <property type="match status" value="1"/>
</dbReference>
<dbReference type="Gene3D" id="3.30.310.70">
    <property type="entry name" value="TT1751-like domain"/>
    <property type="match status" value="1"/>
</dbReference>
<keyword evidence="5" id="KW-1185">Reference proteome</keyword>
<evidence type="ECO:0000313" key="5">
    <source>
        <dbReference type="Proteomes" id="UP000051634"/>
    </source>
</evidence>
<dbReference type="Pfam" id="PF03625">
    <property type="entry name" value="DUF302"/>
    <property type="match status" value="1"/>
</dbReference>
<dbReference type="CDD" id="cd14797">
    <property type="entry name" value="DUF302"/>
    <property type="match status" value="1"/>
</dbReference>
<dbReference type="Proteomes" id="UP000051634">
    <property type="component" value="Unassembled WGS sequence"/>
</dbReference>
<dbReference type="EMBL" id="LMXI01000151">
    <property type="protein sequence ID" value="KRT59416.1"/>
    <property type="molecule type" value="Genomic_DNA"/>
</dbReference>
<evidence type="ECO:0000259" key="1">
    <source>
        <dbReference type="Pfam" id="PF03625"/>
    </source>
</evidence>
<name>A0A0T5Z963_9GAMM</name>
<accession>A0A0T5Z963</accession>
<dbReference type="EMBL" id="LDXT01000087">
    <property type="protein sequence ID" value="KRT54858.1"/>
    <property type="molecule type" value="Genomic_DNA"/>
</dbReference>
<sequence length="192" mass="21330">MGIIKNLLALIGLVAIVAGGGLYMKYKNVASEFDPGAIDAYGDMVRQLLETKNAAEATIWKLPVEEGLSADEVEETMKFVANEYNMSHVGELPLSKDIEAKSGKKYRYVKIFLFCNSLTAARMLDYSDAYSAYLPCRITLIEDDQGKLWLIALNMDLMIYGGKPLPPALKEEAIQVKEYILDIMKRGASGEF</sequence>
<comment type="caution">
    <text evidence="3">The sequence shown here is derived from an EMBL/GenBank/DDBJ whole genome shotgun (WGS) entry which is preliminary data.</text>
</comment>
<evidence type="ECO:0000313" key="2">
    <source>
        <dbReference type="EMBL" id="KRT54858.1"/>
    </source>
</evidence>
<protein>
    <submittedName>
        <fullName evidence="3">Uncharacterized conserved protein, DUF302 family</fullName>
    </submittedName>
</protein>
<evidence type="ECO:0000313" key="3">
    <source>
        <dbReference type="EMBL" id="KRT59416.1"/>
    </source>
</evidence>
<dbReference type="STRING" id="54398.Ga0074115_11073"/>
<dbReference type="RefSeq" id="WP_057955657.1">
    <property type="nucleotide sequence ID" value="NZ_KQ556887.1"/>
</dbReference>
<dbReference type="InterPro" id="IPR035923">
    <property type="entry name" value="TT1751-like_sf"/>
</dbReference>
<organism evidence="3 4">
    <name type="scientific">endosymbiont of Ridgeia piscesae</name>
    <dbReference type="NCBI Taxonomy" id="54398"/>
    <lineage>
        <taxon>Bacteria</taxon>
        <taxon>Pseudomonadati</taxon>
        <taxon>Pseudomonadota</taxon>
        <taxon>Gammaproteobacteria</taxon>
        <taxon>sulfur-oxidizing symbionts</taxon>
    </lineage>
</organism>
<reference evidence="4 5" key="1">
    <citation type="submission" date="2015-11" db="EMBL/GenBank/DDBJ databases">
        <title>The genome of Candidatus Endoriftia persephone in Ridgeia piscesae and population structure of the North Eastern Pacific vestimentiferan symbionts.</title>
        <authorList>
            <person name="Perez M."/>
            <person name="Juniper K.S."/>
        </authorList>
    </citation>
    <scope>NUCLEOTIDE SEQUENCE [LARGE SCALE GENOMIC DNA]</scope>
    <source>
        <strain evidence="3">Ind10</strain>
        <strain evidence="2">Ind11</strain>
    </source>
</reference>
<feature type="domain" description="DUF302" evidence="1">
    <location>
        <begin position="94"/>
        <end position="154"/>
    </location>
</feature>
<gene>
    <name evidence="2" type="ORF">Ga0074115_11073</name>
    <name evidence="3" type="ORF">Ga0076813_15432</name>
</gene>
<dbReference type="OrthoDB" id="9783833at2"/>
<proteinExistence type="predicted"/>